<accession>A0A8J4CI48</accession>
<dbReference type="InterPro" id="IPR036770">
    <property type="entry name" value="Ankyrin_rpt-contain_sf"/>
</dbReference>
<evidence type="ECO:0000313" key="5">
    <source>
        <dbReference type="EMBL" id="GIL80634.1"/>
    </source>
</evidence>
<keyword evidence="1" id="KW-0677">Repeat</keyword>
<dbReference type="InterPro" id="IPR002110">
    <property type="entry name" value="Ankyrin_rpt"/>
</dbReference>
<dbReference type="AlphaFoldDB" id="A0A8J4CI48"/>
<dbReference type="Gene3D" id="1.25.40.20">
    <property type="entry name" value="Ankyrin repeat-containing domain"/>
    <property type="match status" value="1"/>
</dbReference>
<dbReference type="Proteomes" id="UP000747110">
    <property type="component" value="Unassembled WGS sequence"/>
</dbReference>
<evidence type="ECO:0000256" key="3">
    <source>
        <dbReference type="PROSITE-ProRule" id="PRU00023"/>
    </source>
</evidence>
<gene>
    <name evidence="5" type="ORF">Vretifemale_9965</name>
</gene>
<evidence type="ECO:0000256" key="2">
    <source>
        <dbReference type="ARBA" id="ARBA00023043"/>
    </source>
</evidence>
<evidence type="ECO:0000313" key="6">
    <source>
        <dbReference type="Proteomes" id="UP000747110"/>
    </source>
</evidence>
<evidence type="ECO:0000256" key="4">
    <source>
        <dbReference type="SAM" id="MobiDB-lite"/>
    </source>
</evidence>
<feature type="repeat" description="ANK" evidence="3">
    <location>
        <begin position="94"/>
        <end position="126"/>
    </location>
</feature>
<reference evidence="5" key="1">
    <citation type="journal article" date="2021" name="Proc. Natl. Acad. Sci. U.S.A.">
        <title>Three genomes in the algal genus Volvox reveal the fate of a haploid sex-determining region after a transition to homothallism.</title>
        <authorList>
            <person name="Yamamoto K."/>
            <person name="Hamaji T."/>
            <person name="Kawai-Toyooka H."/>
            <person name="Matsuzaki R."/>
            <person name="Takahashi F."/>
            <person name="Nishimura Y."/>
            <person name="Kawachi M."/>
            <person name="Noguchi H."/>
            <person name="Minakuchi Y."/>
            <person name="Umen J.G."/>
            <person name="Toyoda A."/>
            <person name="Nozaki H."/>
        </authorList>
    </citation>
    <scope>NUCLEOTIDE SEQUENCE</scope>
    <source>
        <strain evidence="5">NIES-3786</strain>
    </source>
</reference>
<dbReference type="Pfam" id="PF12796">
    <property type="entry name" value="Ank_2"/>
    <property type="match status" value="1"/>
</dbReference>
<feature type="region of interest" description="Disordered" evidence="4">
    <location>
        <begin position="171"/>
        <end position="205"/>
    </location>
</feature>
<proteinExistence type="predicted"/>
<dbReference type="PANTHER" id="PTHR24186:SF38">
    <property type="entry name" value="ANKYRIN REPEAT FAMILY PROTEIN"/>
    <property type="match status" value="1"/>
</dbReference>
<dbReference type="PROSITE" id="PS50088">
    <property type="entry name" value="ANK_REPEAT"/>
    <property type="match status" value="1"/>
</dbReference>
<dbReference type="SMART" id="SM00248">
    <property type="entry name" value="ANK"/>
    <property type="match status" value="2"/>
</dbReference>
<evidence type="ECO:0000256" key="1">
    <source>
        <dbReference type="ARBA" id="ARBA00022737"/>
    </source>
</evidence>
<feature type="non-terminal residue" evidence="5">
    <location>
        <position position="205"/>
    </location>
</feature>
<dbReference type="OrthoDB" id="551533at2759"/>
<dbReference type="EMBL" id="BNCP01000019">
    <property type="protein sequence ID" value="GIL80634.1"/>
    <property type="molecule type" value="Genomic_DNA"/>
</dbReference>
<organism evidence="5 6">
    <name type="scientific">Volvox reticuliferus</name>
    <dbReference type="NCBI Taxonomy" id="1737510"/>
    <lineage>
        <taxon>Eukaryota</taxon>
        <taxon>Viridiplantae</taxon>
        <taxon>Chlorophyta</taxon>
        <taxon>core chlorophytes</taxon>
        <taxon>Chlorophyceae</taxon>
        <taxon>CS clade</taxon>
        <taxon>Chlamydomonadales</taxon>
        <taxon>Volvocaceae</taxon>
        <taxon>Volvox</taxon>
    </lineage>
</organism>
<dbReference type="PROSITE" id="PS50297">
    <property type="entry name" value="ANK_REP_REGION"/>
    <property type="match status" value="1"/>
</dbReference>
<dbReference type="GO" id="GO:0005886">
    <property type="term" value="C:plasma membrane"/>
    <property type="evidence" value="ECO:0007669"/>
    <property type="project" value="TreeGrafter"/>
</dbReference>
<sequence>MKSEESGQVSSRGIHEMAAALSIQRRNVGRSGLNARALVMLSRRQALLKRLTLPSRGVCVCVYVCVCGSGGRRRKQVVSELLAGGSEVSAEDFDGSTPLHCAAHYGNVRVVQALLDAGAKVSIRNSSGQTPLLVAAEACGCRWMGQEEGPGGYDYVDVVRRLLAAAETEQRAGGAEAEGLGSSGADAAAAAGEESAVEQLAGAAP</sequence>
<protein>
    <submittedName>
        <fullName evidence="5">Uncharacterized protein</fullName>
    </submittedName>
</protein>
<feature type="compositionally biased region" description="Low complexity" evidence="4">
    <location>
        <begin position="171"/>
        <end position="194"/>
    </location>
</feature>
<keyword evidence="2 3" id="KW-0040">ANK repeat</keyword>
<keyword evidence="6" id="KW-1185">Reference proteome</keyword>
<dbReference type="PANTHER" id="PTHR24186">
    <property type="entry name" value="PROTEIN PHOSPHATASE 1 REGULATORY SUBUNIT"/>
    <property type="match status" value="1"/>
</dbReference>
<comment type="caution">
    <text evidence="5">The sequence shown here is derived from an EMBL/GenBank/DDBJ whole genome shotgun (WGS) entry which is preliminary data.</text>
</comment>
<name>A0A8J4CI48_9CHLO</name>
<dbReference type="SUPFAM" id="SSF48403">
    <property type="entry name" value="Ankyrin repeat"/>
    <property type="match status" value="1"/>
</dbReference>